<dbReference type="AlphaFoldDB" id="A0A919DLJ3"/>
<feature type="domain" description="N-acetyltransferase" evidence="4">
    <location>
        <begin position="24"/>
        <end position="193"/>
    </location>
</feature>
<keyword evidence="1" id="KW-0808">Transferase</keyword>
<dbReference type="GO" id="GO:0008999">
    <property type="term" value="F:protein-N-terminal-alanine acetyltransferase activity"/>
    <property type="evidence" value="ECO:0007669"/>
    <property type="project" value="TreeGrafter"/>
</dbReference>
<comment type="caution">
    <text evidence="5">The sequence shown here is derived from an EMBL/GenBank/DDBJ whole genome shotgun (WGS) entry which is preliminary data.</text>
</comment>
<dbReference type="PANTHER" id="PTHR43792:SF8">
    <property type="entry name" value="[RIBOSOMAL PROTEIN US5]-ALANINE N-ACETYLTRANSFERASE"/>
    <property type="match status" value="1"/>
</dbReference>
<dbReference type="PROSITE" id="PS51186">
    <property type="entry name" value="GNAT"/>
    <property type="match status" value="1"/>
</dbReference>
<sequence length="196" mass="21128">MTPGAAYRGGVYENARYLAAGARVGIRHFTLDDGPEFTARARESKSLHQPWLFPPTTPAAYAAYAGRLVEDPTKAGFLVCEREGGGIAGFININNIVGGGFACGALGYGAFAHAAGRGLMREGLGLVVEYAFGVLGLHRLEINVQPGNAASVALARRCGFRLEGFSPDFLFIDGAWRDHERWALTTEMRRRGRPGR</sequence>
<dbReference type="SUPFAM" id="SSF55729">
    <property type="entry name" value="Acyl-CoA N-acyltransferases (Nat)"/>
    <property type="match status" value="1"/>
</dbReference>
<keyword evidence="6" id="KW-1185">Reference proteome</keyword>
<dbReference type="GO" id="GO:0005737">
    <property type="term" value="C:cytoplasm"/>
    <property type="evidence" value="ECO:0007669"/>
    <property type="project" value="TreeGrafter"/>
</dbReference>
<dbReference type="InterPro" id="IPR000182">
    <property type="entry name" value="GNAT_dom"/>
</dbReference>
<organism evidence="5 6">
    <name type="scientific">Streptomyces capitiformicae</name>
    <dbReference type="NCBI Taxonomy" id="2014920"/>
    <lineage>
        <taxon>Bacteria</taxon>
        <taxon>Bacillati</taxon>
        <taxon>Actinomycetota</taxon>
        <taxon>Actinomycetes</taxon>
        <taxon>Kitasatosporales</taxon>
        <taxon>Streptomycetaceae</taxon>
        <taxon>Streptomyces</taxon>
    </lineage>
</organism>
<evidence type="ECO:0000256" key="3">
    <source>
        <dbReference type="ARBA" id="ARBA00038502"/>
    </source>
</evidence>
<evidence type="ECO:0000256" key="2">
    <source>
        <dbReference type="ARBA" id="ARBA00023315"/>
    </source>
</evidence>
<dbReference type="InterPro" id="IPR051531">
    <property type="entry name" value="N-acetyltransferase"/>
</dbReference>
<accession>A0A919DLJ3</accession>
<proteinExistence type="inferred from homology"/>
<evidence type="ECO:0000313" key="5">
    <source>
        <dbReference type="EMBL" id="GHE56765.1"/>
    </source>
</evidence>
<reference evidence="5" key="1">
    <citation type="journal article" date="2014" name="Int. J. Syst. Evol. Microbiol.">
        <title>Complete genome sequence of Corynebacterium casei LMG S-19264T (=DSM 44701T), isolated from a smear-ripened cheese.</title>
        <authorList>
            <consortium name="US DOE Joint Genome Institute (JGI-PGF)"/>
            <person name="Walter F."/>
            <person name="Albersmeier A."/>
            <person name="Kalinowski J."/>
            <person name="Ruckert C."/>
        </authorList>
    </citation>
    <scope>NUCLEOTIDE SEQUENCE</scope>
    <source>
        <strain evidence="5">CGMCC 4.7403</strain>
    </source>
</reference>
<comment type="similarity">
    <text evidence="3">Belongs to the acetyltransferase family. RimJ subfamily.</text>
</comment>
<dbReference type="Gene3D" id="3.40.630.30">
    <property type="match status" value="1"/>
</dbReference>
<dbReference type="Pfam" id="PF13302">
    <property type="entry name" value="Acetyltransf_3"/>
    <property type="match status" value="1"/>
</dbReference>
<dbReference type="PANTHER" id="PTHR43792">
    <property type="entry name" value="GNAT FAMILY, PUTATIVE (AFU_ORTHOLOGUE AFUA_3G00765)-RELATED-RELATED"/>
    <property type="match status" value="1"/>
</dbReference>
<protein>
    <submittedName>
        <fullName evidence="5">Acetyltransferase</fullName>
    </submittedName>
</protein>
<evidence type="ECO:0000259" key="4">
    <source>
        <dbReference type="PROSITE" id="PS51186"/>
    </source>
</evidence>
<evidence type="ECO:0000313" key="6">
    <source>
        <dbReference type="Proteomes" id="UP000603227"/>
    </source>
</evidence>
<name>A0A919DLJ3_9ACTN</name>
<dbReference type="EMBL" id="BNAT01000044">
    <property type="protein sequence ID" value="GHE56765.1"/>
    <property type="molecule type" value="Genomic_DNA"/>
</dbReference>
<evidence type="ECO:0000256" key="1">
    <source>
        <dbReference type="ARBA" id="ARBA00022679"/>
    </source>
</evidence>
<reference evidence="5" key="2">
    <citation type="submission" date="2020-09" db="EMBL/GenBank/DDBJ databases">
        <authorList>
            <person name="Sun Q."/>
            <person name="Zhou Y."/>
        </authorList>
    </citation>
    <scope>NUCLEOTIDE SEQUENCE</scope>
    <source>
        <strain evidence="5">CGMCC 4.7403</strain>
    </source>
</reference>
<keyword evidence="2" id="KW-0012">Acyltransferase</keyword>
<gene>
    <name evidence="5" type="ORF">GCM10017771_79480</name>
</gene>
<dbReference type="InterPro" id="IPR016181">
    <property type="entry name" value="Acyl_CoA_acyltransferase"/>
</dbReference>
<dbReference type="Proteomes" id="UP000603227">
    <property type="component" value="Unassembled WGS sequence"/>
</dbReference>